<dbReference type="PANTHER" id="PTHR36447:SF1">
    <property type="entry name" value="BETA-GALACTOSIDASE GANA"/>
    <property type="match status" value="1"/>
</dbReference>
<dbReference type="EC" id="3.2.1.23" evidence="3 6"/>
<dbReference type="InterPro" id="IPR003476">
    <property type="entry name" value="Glyco_hydro_42"/>
</dbReference>
<evidence type="ECO:0000256" key="4">
    <source>
        <dbReference type="ARBA" id="ARBA00022801"/>
    </source>
</evidence>
<name>A0ABW4GZ39_9ACTN</name>
<sequence>MRLGTHTLTDGRGLLFGGDYNPEQWPEEVWTEDVELMKAAGVNLVTVGVFSWARIEPEPGARDFGWLDRVLDLLGAAEIAVDLATPTASPPPWLGHRWPETLPVDESGHRLWYGSRNQFCPSSPVYRERALAIVTDLADRYAGHPTLALWHVGNEYGQICHCDESAAAFRTWLQARHGDLDTLNEAWGTTFWSQRYSDWAEIIPPRRAPYMINPTQQLDWQRFCSDALLAHYQAERDILRERTPGTPVTTNFMGLFKPVDYWSWAGEEDIVSNDCYPDPADPLSPARTALTHDLMRGLGQGRPWLLMEQATNGVNWRPHNLPKPPGQFRLESLQAVARGADGLCYFQWRASRFGAERFHAAMVPHAGPDTRLHAEVRAHGQELRELAPVAGEPVPARVAMVFDWASWWALEERGRPSDRLNAPDQLLSYYLPFWERGVSVDLVPPSAELSGYPLVVVPNLYLISDQDAAALTAYVHGGGVLMVGPFSGIVDPRAHVRTGRFPAPLREVLGASGEEWLPAPEDRPVRCQWTGGGEPAAHAWTGGAEFTAHTWTELIAAEGAETVAEFTEGDLAGYPAVLRHRAGQGVAWYVATMPEPVALGALAGRLLADAGVRGELPDLPPGVEAVRRGDVLFLLNHGTATVRLPIPHAADDLLTGSPATGHVTLTPRAVAALRPRVQPPFGDPLA</sequence>
<proteinExistence type="inferred from homology"/>
<evidence type="ECO:0000256" key="2">
    <source>
        <dbReference type="ARBA" id="ARBA00005940"/>
    </source>
</evidence>
<dbReference type="InterPro" id="IPR013738">
    <property type="entry name" value="Beta_galactosidase_Trimer"/>
</dbReference>
<protein>
    <recommendedName>
        <fullName evidence="3 6">Beta-galactosidase</fullName>
        <shortName evidence="6">Beta-gal</shortName>
        <ecNumber evidence="3 6">3.2.1.23</ecNumber>
    </recommendedName>
</protein>
<dbReference type="PANTHER" id="PTHR36447">
    <property type="entry name" value="BETA-GALACTOSIDASE GANA"/>
    <property type="match status" value="1"/>
</dbReference>
<keyword evidence="4 6" id="KW-0378">Hydrolase</keyword>
<dbReference type="RefSeq" id="WP_219527982.1">
    <property type="nucleotide sequence ID" value="NZ_JAHKRM010000003.1"/>
</dbReference>
<dbReference type="GO" id="GO:0004565">
    <property type="term" value="F:beta-galactosidase activity"/>
    <property type="evidence" value="ECO:0007669"/>
    <property type="project" value="UniProtKB-EC"/>
</dbReference>
<evidence type="ECO:0000256" key="1">
    <source>
        <dbReference type="ARBA" id="ARBA00001412"/>
    </source>
</evidence>
<dbReference type="Proteomes" id="UP001597097">
    <property type="component" value="Unassembled WGS sequence"/>
</dbReference>
<feature type="domain" description="Beta-galactosidase C-terminal" evidence="9">
    <location>
        <begin position="622"/>
        <end position="674"/>
    </location>
</feature>
<evidence type="ECO:0000256" key="6">
    <source>
        <dbReference type="PIRNR" id="PIRNR001084"/>
    </source>
</evidence>
<dbReference type="Pfam" id="PF02449">
    <property type="entry name" value="Glyco_hydro_42"/>
    <property type="match status" value="1"/>
</dbReference>
<reference evidence="11" key="1">
    <citation type="journal article" date="2019" name="Int. J. Syst. Evol. Microbiol.">
        <title>The Global Catalogue of Microorganisms (GCM) 10K type strain sequencing project: providing services to taxonomists for standard genome sequencing and annotation.</title>
        <authorList>
            <consortium name="The Broad Institute Genomics Platform"/>
            <consortium name="The Broad Institute Genome Sequencing Center for Infectious Disease"/>
            <person name="Wu L."/>
            <person name="Ma J."/>
        </authorList>
    </citation>
    <scope>NUCLEOTIDE SEQUENCE [LARGE SCALE GENOMIC DNA]</scope>
    <source>
        <strain evidence="11">CGMCC 1.15399</strain>
    </source>
</reference>
<evidence type="ECO:0000259" key="8">
    <source>
        <dbReference type="Pfam" id="PF08532"/>
    </source>
</evidence>
<dbReference type="Pfam" id="PF08532">
    <property type="entry name" value="Glyco_hydro_42M"/>
    <property type="match status" value="1"/>
</dbReference>
<accession>A0ABW4GZ39</accession>
<feature type="domain" description="Glycoside hydrolase family 42 N-terminal" evidence="7">
    <location>
        <begin position="19"/>
        <end position="386"/>
    </location>
</feature>
<keyword evidence="5 6" id="KW-0326">Glycosidase</keyword>
<dbReference type="CDD" id="cd03143">
    <property type="entry name" value="A4_beta-galactosidase_middle_domain"/>
    <property type="match status" value="1"/>
</dbReference>
<dbReference type="Pfam" id="PF08533">
    <property type="entry name" value="Glyco_hydro_42C"/>
    <property type="match status" value="1"/>
</dbReference>
<keyword evidence="11" id="KW-1185">Reference proteome</keyword>
<evidence type="ECO:0000313" key="11">
    <source>
        <dbReference type="Proteomes" id="UP001597097"/>
    </source>
</evidence>
<feature type="domain" description="Beta-galactosidase trimerisation" evidence="8">
    <location>
        <begin position="396"/>
        <end position="612"/>
    </location>
</feature>
<dbReference type="PIRSF" id="PIRSF001084">
    <property type="entry name" value="B-galactosidase"/>
    <property type="match status" value="1"/>
</dbReference>
<evidence type="ECO:0000256" key="5">
    <source>
        <dbReference type="ARBA" id="ARBA00023295"/>
    </source>
</evidence>
<comment type="catalytic activity">
    <reaction evidence="1 6">
        <text>Hydrolysis of terminal non-reducing beta-D-galactose residues in beta-D-galactosides.</text>
        <dbReference type="EC" id="3.2.1.23"/>
    </reaction>
</comment>
<dbReference type="EMBL" id="JBHUCM010000075">
    <property type="protein sequence ID" value="MFD1547441.1"/>
    <property type="molecule type" value="Genomic_DNA"/>
</dbReference>
<evidence type="ECO:0000256" key="3">
    <source>
        <dbReference type="ARBA" id="ARBA00012756"/>
    </source>
</evidence>
<gene>
    <name evidence="10" type="ORF">ACFSJ0_61165</name>
</gene>
<dbReference type="InterPro" id="IPR013739">
    <property type="entry name" value="Beta_galactosidase_C"/>
</dbReference>
<dbReference type="InterPro" id="IPR013529">
    <property type="entry name" value="Glyco_hydro_42_N"/>
</dbReference>
<evidence type="ECO:0000259" key="9">
    <source>
        <dbReference type="Pfam" id="PF08533"/>
    </source>
</evidence>
<organism evidence="10 11">
    <name type="scientific">Nonomuraea guangzhouensis</name>
    <dbReference type="NCBI Taxonomy" id="1291555"/>
    <lineage>
        <taxon>Bacteria</taxon>
        <taxon>Bacillati</taxon>
        <taxon>Actinomycetota</taxon>
        <taxon>Actinomycetes</taxon>
        <taxon>Streptosporangiales</taxon>
        <taxon>Streptosporangiaceae</taxon>
        <taxon>Nonomuraea</taxon>
    </lineage>
</organism>
<comment type="caution">
    <text evidence="10">The sequence shown here is derived from an EMBL/GenBank/DDBJ whole genome shotgun (WGS) entry which is preliminary data.</text>
</comment>
<evidence type="ECO:0000259" key="7">
    <source>
        <dbReference type="Pfam" id="PF02449"/>
    </source>
</evidence>
<evidence type="ECO:0000313" key="10">
    <source>
        <dbReference type="EMBL" id="MFD1547441.1"/>
    </source>
</evidence>
<comment type="similarity">
    <text evidence="2 6">Belongs to the glycosyl hydrolase 42 family.</text>
</comment>